<sequence>MILRKFFIICDTVYPDDSGGRKLSLGRIFEAKESGFKVSVLHYNYTNSDVSIARQFFLEHNIDYFYYIPAFSHKKSNLVRCANYISSVIKLTPEPYYYIMKDYGFKKFVLDNFEMSKNSTLSIESILLSGLLPWFNTFEGSIELVFHNVESDFYRQLSISSRSIIYKIFFFIESMKLSAIEKYLFNIKDENIYFVFLSEKDLEKYRLIFPEFQADIFINKNNLFIKEKIKRSVNFNKPFFLFPGGLNFPPNRYSLNWFLAAMSKRVSSLGVDILVTGSFNDDIKSQFSQYSCVKLVGYVSDIQLRELQSSCIAVISPIITGGGVKIKNIEAIKLKIPLIATKFSCEGIDERGANIYITDDEPGSFYITMKSVLNKTMSYK</sequence>
<evidence type="ECO:0000313" key="2">
    <source>
        <dbReference type="Proteomes" id="UP000001971"/>
    </source>
</evidence>
<dbReference type="Gene3D" id="3.40.50.2000">
    <property type="entry name" value="Glycogen Phosphorylase B"/>
    <property type="match status" value="1"/>
</dbReference>
<organism evidence="1 2">
    <name type="scientific">Yersinia pestis bv. Antiqua (strain Antiqua)</name>
    <dbReference type="NCBI Taxonomy" id="360102"/>
    <lineage>
        <taxon>Bacteria</taxon>
        <taxon>Pseudomonadati</taxon>
        <taxon>Pseudomonadota</taxon>
        <taxon>Gammaproteobacteria</taxon>
        <taxon>Enterobacterales</taxon>
        <taxon>Yersiniaceae</taxon>
        <taxon>Yersinia</taxon>
    </lineage>
</organism>
<reference evidence="1 2" key="1">
    <citation type="journal article" date="2006" name="J. Bacteriol.">
        <title>Complete genome sequence of Yersinia pestis strains Antiqua and Nepal516: evidence of gene reduction in an emerging pathogen.</title>
        <authorList>
            <person name="Chain P.S."/>
            <person name="Hu P."/>
            <person name="Malfatti S.A."/>
            <person name="Radnedge L."/>
            <person name="Larimer F."/>
            <person name="Vergez L.M."/>
            <person name="Worsham P."/>
            <person name="Chu M.C."/>
            <person name="Andersen G.L."/>
        </authorList>
    </citation>
    <scope>NUCLEOTIDE SEQUENCE [LARGE SCALE GENOMIC DNA]</scope>
    <source>
        <strain evidence="1 2">Antiqua</strain>
    </source>
</reference>
<protein>
    <submittedName>
        <fullName evidence="1">Putative mannosyltransferase</fullName>
    </submittedName>
</protein>
<dbReference type="SUPFAM" id="SSF53756">
    <property type="entry name" value="UDP-Glycosyltransferase/glycogen phosphorylase"/>
    <property type="match status" value="1"/>
</dbReference>
<keyword evidence="1" id="KW-0808">Transferase</keyword>
<dbReference type="HOGENOM" id="CLU_735572_0_0_6"/>
<dbReference type="GO" id="GO:0016757">
    <property type="term" value="F:glycosyltransferase activity"/>
    <property type="evidence" value="ECO:0007669"/>
    <property type="project" value="UniProtKB-KW"/>
</dbReference>
<dbReference type="Pfam" id="PF13692">
    <property type="entry name" value="Glyco_trans_1_4"/>
    <property type="match status" value="1"/>
</dbReference>
<dbReference type="KEGG" id="ypa:YPA_2600"/>
<accession>A0A0E1NX63</accession>
<evidence type="ECO:0000313" key="1">
    <source>
        <dbReference type="EMBL" id="ABG14563.1"/>
    </source>
</evidence>
<keyword evidence="1" id="KW-0328">Glycosyltransferase</keyword>
<name>A0A0E1NX63_YERPA</name>
<proteinExistence type="predicted"/>
<dbReference type="RefSeq" id="WP_002208592.1">
    <property type="nucleotide sequence ID" value="NC_008150.1"/>
</dbReference>
<gene>
    <name evidence="1" type="ordered locus">YPA_2600</name>
</gene>
<dbReference type="GeneID" id="57975604"/>
<dbReference type="EMBL" id="CP000308">
    <property type="protein sequence ID" value="ABG14563.1"/>
    <property type="molecule type" value="Genomic_DNA"/>
</dbReference>
<dbReference type="Proteomes" id="UP000001971">
    <property type="component" value="Chromosome"/>
</dbReference>
<dbReference type="AlphaFoldDB" id="A0A0E1NX63"/>
<dbReference type="PATRIC" id="fig|360102.15.peg.1267"/>